<evidence type="ECO:0000313" key="3">
    <source>
        <dbReference type="Proteomes" id="UP000836841"/>
    </source>
</evidence>
<keyword evidence="3" id="KW-1185">Reference proteome</keyword>
<evidence type="ECO:0008006" key="4">
    <source>
        <dbReference type="Google" id="ProtNLM"/>
    </source>
</evidence>
<feature type="non-terminal residue" evidence="2">
    <location>
        <position position="1"/>
    </location>
</feature>
<keyword evidence="1" id="KW-1133">Transmembrane helix</keyword>
<evidence type="ECO:0000313" key="2">
    <source>
        <dbReference type="EMBL" id="CAH2070568.1"/>
    </source>
</evidence>
<feature type="transmembrane region" description="Helical" evidence="1">
    <location>
        <begin position="80"/>
        <end position="99"/>
    </location>
</feature>
<name>A0AAU9SUE6_THLAR</name>
<keyword evidence="1" id="KW-0472">Membrane</keyword>
<organism evidence="2 3">
    <name type="scientific">Thlaspi arvense</name>
    <name type="common">Field penny-cress</name>
    <dbReference type="NCBI Taxonomy" id="13288"/>
    <lineage>
        <taxon>Eukaryota</taxon>
        <taxon>Viridiplantae</taxon>
        <taxon>Streptophyta</taxon>
        <taxon>Embryophyta</taxon>
        <taxon>Tracheophyta</taxon>
        <taxon>Spermatophyta</taxon>
        <taxon>Magnoliopsida</taxon>
        <taxon>eudicotyledons</taxon>
        <taxon>Gunneridae</taxon>
        <taxon>Pentapetalae</taxon>
        <taxon>rosids</taxon>
        <taxon>malvids</taxon>
        <taxon>Brassicales</taxon>
        <taxon>Brassicaceae</taxon>
        <taxon>Thlaspideae</taxon>
        <taxon>Thlaspi</taxon>
    </lineage>
</organism>
<sequence length="103" mass="11832">MLDAASRALIRELGLSVFEFSSWQPPESGSSSAEFGARMGHVPHYLQHEMYVLSAKNKRVSIQLLRGDTIHDKFIRFEELLFLILALALLELPLIWVQFYQVL</sequence>
<keyword evidence="1" id="KW-0812">Transmembrane</keyword>
<evidence type="ECO:0000256" key="1">
    <source>
        <dbReference type="SAM" id="Phobius"/>
    </source>
</evidence>
<accession>A0AAU9SUE6</accession>
<dbReference type="Proteomes" id="UP000836841">
    <property type="component" value="Chromosome 6"/>
</dbReference>
<dbReference type="EMBL" id="OU466862">
    <property type="protein sequence ID" value="CAH2070568.1"/>
    <property type="molecule type" value="Genomic_DNA"/>
</dbReference>
<protein>
    <recommendedName>
        <fullName evidence="4">Maturase K</fullName>
    </recommendedName>
</protein>
<reference evidence="2 3" key="1">
    <citation type="submission" date="2022-03" db="EMBL/GenBank/DDBJ databases">
        <authorList>
            <person name="Nunn A."/>
            <person name="Chopra R."/>
            <person name="Nunn A."/>
            <person name="Contreras Garrido A."/>
        </authorList>
    </citation>
    <scope>NUCLEOTIDE SEQUENCE [LARGE SCALE GENOMIC DNA]</scope>
</reference>
<dbReference type="AlphaFoldDB" id="A0AAU9SUE6"/>
<proteinExistence type="predicted"/>
<gene>
    <name evidence="2" type="ORF">TAV2_LOCUS21274</name>
</gene>